<evidence type="ECO:0000313" key="2">
    <source>
        <dbReference type="EMBL" id="GBP93302.1"/>
    </source>
</evidence>
<evidence type="ECO:0000313" key="3">
    <source>
        <dbReference type="Proteomes" id="UP000299102"/>
    </source>
</evidence>
<protein>
    <submittedName>
        <fullName evidence="2">Uncharacterized protein</fullName>
    </submittedName>
</protein>
<dbReference type="AlphaFoldDB" id="A0A4C2A0I5"/>
<accession>A0A4C2A0I5</accession>
<feature type="compositionally biased region" description="Low complexity" evidence="1">
    <location>
        <begin position="187"/>
        <end position="197"/>
    </location>
</feature>
<comment type="caution">
    <text evidence="2">The sequence shown here is derived from an EMBL/GenBank/DDBJ whole genome shotgun (WGS) entry which is preliminary data.</text>
</comment>
<dbReference type="Proteomes" id="UP000299102">
    <property type="component" value="Unassembled WGS sequence"/>
</dbReference>
<feature type="compositionally biased region" description="Basic and acidic residues" evidence="1">
    <location>
        <begin position="169"/>
        <end position="180"/>
    </location>
</feature>
<reference evidence="2 3" key="1">
    <citation type="journal article" date="2019" name="Commun. Biol.">
        <title>The bagworm genome reveals a unique fibroin gene that provides high tensile strength.</title>
        <authorList>
            <person name="Kono N."/>
            <person name="Nakamura H."/>
            <person name="Ohtoshi R."/>
            <person name="Tomita M."/>
            <person name="Numata K."/>
            <person name="Arakawa K."/>
        </authorList>
    </citation>
    <scope>NUCLEOTIDE SEQUENCE [LARGE SCALE GENOMIC DNA]</scope>
</reference>
<dbReference type="EMBL" id="BGZK01002361">
    <property type="protein sequence ID" value="GBP93302.1"/>
    <property type="molecule type" value="Genomic_DNA"/>
</dbReference>
<evidence type="ECO:0000256" key="1">
    <source>
        <dbReference type="SAM" id="MobiDB-lite"/>
    </source>
</evidence>
<organism evidence="2 3">
    <name type="scientific">Eumeta variegata</name>
    <name type="common">Bagworm moth</name>
    <name type="synonym">Eumeta japonica</name>
    <dbReference type="NCBI Taxonomy" id="151549"/>
    <lineage>
        <taxon>Eukaryota</taxon>
        <taxon>Metazoa</taxon>
        <taxon>Ecdysozoa</taxon>
        <taxon>Arthropoda</taxon>
        <taxon>Hexapoda</taxon>
        <taxon>Insecta</taxon>
        <taxon>Pterygota</taxon>
        <taxon>Neoptera</taxon>
        <taxon>Endopterygota</taxon>
        <taxon>Lepidoptera</taxon>
        <taxon>Glossata</taxon>
        <taxon>Ditrysia</taxon>
        <taxon>Tineoidea</taxon>
        <taxon>Psychidae</taxon>
        <taxon>Oiketicinae</taxon>
        <taxon>Eumeta</taxon>
    </lineage>
</organism>
<name>A0A4C2A0I5_EUMVA</name>
<gene>
    <name evidence="2" type="ORF">EVAR_69305_1</name>
</gene>
<feature type="region of interest" description="Disordered" evidence="1">
    <location>
        <begin position="39"/>
        <end position="76"/>
    </location>
</feature>
<sequence length="239" mass="26681">MLNLPTKECSAKNPQKRKALDMRWGYTRTTPNKQVEIGSWVAGDSDGGTVSETDGCEEKRINGGAAQGKPDRWRGDACRDDESPRYTRVYIQSIVECTRWQRVATLYNDFKLSSAARALFNLNSIANYFSTHHGPPSDAEVAARPFRKNACRKRSPVQFPTVCSGTCKPSDRRMSSEEGRLRRRSGRATPRGPPARLQRPPDAADGAAVLPHAEETRGDFHAKYNLMRKMLSTLKRPAA</sequence>
<feature type="non-terminal residue" evidence="2">
    <location>
        <position position="239"/>
    </location>
</feature>
<keyword evidence="3" id="KW-1185">Reference proteome</keyword>
<feature type="region of interest" description="Disordered" evidence="1">
    <location>
        <begin position="163"/>
        <end position="204"/>
    </location>
</feature>
<proteinExistence type="predicted"/>